<organism evidence="1 2">
    <name type="scientific">Methylobacterium tardum</name>
    <dbReference type="NCBI Taxonomy" id="374432"/>
    <lineage>
        <taxon>Bacteria</taxon>
        <taxon>Pseudomonadati</taxon>
        <taxon>Pseudomonadota</taxon>
        <taxon>Alphaproteobacteria</taxon>
        <taxon>Hyphomicrobiales</taxon>
        <taxon>Methylobacteriaceae</taxon>
        <taxon>Methylobacterium</taxon>
    </lineage>
</organism>
<gene>
    <name evidence="1" type="ORF">GCM10007890_44160</name>
</gene>
<keyword evidence="2" id="KW-1185">Reference proteome</keyword>
<sequence>MQRPRCSRTIARLWEKAEATANDAAALLAAGCWQDEAALREALAGLRGKLAVLGLRICMRKAGLRVASLKVA</sequence>
<protein>
    <submittedName>
        <fullName evidence="1">Uncharacterized protein</fullName>
    </submittedName>
</protein>
<dbReference type="Proteomes" id="UP001157440">
    <property type="component" value="Unassembled WGS sequence"/>
</dbReference>
<dbReference type="EMBL" id="BSPL01000023">
    <property type="protein sequence ID" value="GLS72401.1"/>
    <property type="molecule type" value="Genomic_DNA"/>
</dbReference>
<dbReference type="AlphaFoldDB" id="A0AA37WTG7"/>
<reference evidence="2" key="1">
    <citation type="journal article" date="2019" name="Int. J. Syst. Evol. Microbiol.">
        <title>The Global Catalogue of Microorganisms (GCM) 10K type strain sequencing project: providing services to taxonomists for standard genome sequencing and annotation.</title>
        <authorList>
            <consortium name="The Broad Institute Genomics Platform"/>
            <consortium name="The Broad Institute Genome Sequencing Center for Infectious Disease"/>
            <person name="Wu L."/>
            <person name="Ma J."/>
        </authorList>
    </citation>
    <scope>NUCLEOTIDE SEQUENCE [LARGE SCALE GENOMIC DNA]</scope>
    <source>
        <strain evidence="2">NBRC 103632</strain>
    </source>
</reference>
<evidence type="ECO:0000313" key="1">
    <source>
        <dbReference type="EMBL" id="GLS72401.1"/>
    </source>
</evidence>
<accession>A0AA37WTG7</accession>
<name>A0AA37WTG7_9HYPH</name>
<comment type="caution">
    <text evidence="1">The sequence shown here is derived from an EMBL/GenBank/DDBJ whole genome shotgun (WGS) entry which is preliminary data.</text>
</comment>
<evidence type="ECO:0000313" key="2">
    <source>
        <dbReference type="Proteomes" id="UP001157440"/>
    </source>
</evidence>
<proteinExistence type="predicted"/>